<organism evidence="1 2">
    <name type="scientific">Acidiferrobacter thiooxydans</name>
    <dbReference type="NCBI Taxonomy" id="163359"/>
    <lineage>
        <taxon>Bacteria</taxon>
        <taxon>Pseudomonadati</taxon>
        <taxon>Pseudomonadota</taxon>
        <taxon>Gammaproteobacteria</taxon>
        <taxon>Acidiferrobacterales</taxon>
        <taxon>Acidiferrobacteraceae</taxon>
        <taxon>Acidiferrobacter</taxon>
    </lineage>
</organism>
<gene>
    <name evidence="1" type="ORF">C4900_07745</name>
</gene>
<dbReference type="STRING" id="163359.A9R16_05775"/>
<name>A0A1C2FX69_9GAMM</name>
<sequence>MSYEHQLHLTMRFPKDTDARAVHRAVQPLLQYFGHPWAIGETFGREPLLMDQCEVAWSQSPAGATLTLQTSGPVSHDFIDRVRDCLGAASHLTLDRGCAELWDLETGDLSHMLTRIPFGPTERERTLARVEAALDQVCQDLVESIPASSTSPAHAGAEIRELLFLVAPVLTDKLSRAAESEPDGPKPSL</sequence>
<proteinExistence type="predicted"/>
<keyword evidence="2" id="KW-1185">Reference proteome</keyword>
<evidence type="ECO:0000313" key="1">
    <source>
        <dbReference type="EMBL" id="RCN55804.1"/>
    </source>
</evidence>
<evidence type="ECO:0000313" key="2">
    <source>
        <dbReference type="Proteomes" id="UP000253250"/>
    </source>
</evidence>
<dbReference type="EMBL" id="PSYR01000002">
    <property type="protein sequence ID" value="RCN55804.1"/>
    <property type="molecule type" value="Genomic_DNA"/>
</dbReference>
<dbReference type="RefSeq" id="WP_065972357.1">
    <property type="nucleotide sequence ID" value="NZ_CP080624.1"/>
</dbReference>
<dbReference type="Proteomes" id="UP000253250">
    <property type="component" value="Unassembled WGS sequence"/>
</dbReference>
<protein>
    <submittedName>
        <fullName evidence="1">Uncharacterized protein</fullName>
    </submittedName>
</protein>
<comment type="caution">
    <text evidence="1">The sequence shown here is derived from an EMBL/GenBank/DDBJ whole genome shotgun (WGS) entry which is preliminary data.</text>
</comment>
<accession>A0A1C2FX69</accession>
<dbReference type="AlphaFoldDB" id="A0A1C2FX69"/>
<reference evidence="1 2" key="1">
    <citation type="submission" date="2018-02" db="EMBL/GenBank/DDBJ databases">
        <title>Insights into the biology of acidophilic members of the Acidiferrobacteraceae family derived from comparative genomic analyses.</title>
        <authorList>
            <person name="Issotta F."/>
            <person name="Thyssen C."/>
            <person name="Mena C."/>
            <person name="Moya A."/>
            <person name="Bellenberg S."/>
            <person name="Sproer C."/>
            <person name="Covarrubias P.C."/>
            <person name="Sand W."/>
            <person name="Quatrini R."/>
            <person name="Vera M."/>
        </authorList>
    </citation>
    <scope>NUCLEOTIDE SEQUENCE [LARGE SCALE GENOMIC DNA]</scope>
    <source>
        <strain evidence="2">m-1</strain>
    </source>
</reference>